<dbReference type="EMBL" id="LRGB01020226">
    <property type="protein sequence ID" value="KZR97764.1"/>
    <property type="molecule type" value="Genomic_DNA"/>
</dbReference>
<sequence length="50" mass="5429">VSDNNRSETVVKLLHSSCLIWGTPAGLRTDRGGENVLAADYMLNVRGVDK</sequence>
<dbReference type="Proteomes" id="UP000076858">
    <property type="component" value="Unassembled WGS sequence"/>
</dbReference>
<evidence type="ECO:0000313" key="2">
    <source>
        <dbReference type="EMBL" id="KZR97764.1"/>
    </source>
</evidence>
<dbReference type="Pfam" id="PF24764">
    <property type="entry name" value="rva_4"/>
    <property type="match status" value="1"/>
</dbReference>
<evidence type="ECO:0000259" key="1">
    <source>
        <dbReference type="Pfam" id="PF24764"/>
    </source>
</evidence>
<evidence type="ECO:0000313" key="3">
    <source>
        <dbReference type="Proteomes" id="UP000076858"/>
    </source>
</evidence>
<dbReference type="OrthoDB" id="2686689at2759"/>
<protein>
    <recommendedName>
        <fullName evidence="1">Integrase core domain-containing protein</fullName>
    </recommendedName>
</protein>
<keyword evidence="3" id="KW-1185">Reference proteome</keyword>
<proteinExistence type="predicted"/>
<gene>
    <name evidence="2" type="ORF">APZ42_007187</name>
</gene>
<comment type="caution">
    <text evidence="2">The sequence shown here is derived from an EMBL/GenBank/DDBJ whole genome shotgun (WGS) entry which is preliminary data.</text>
</comment>
<dbReference type="InterPro" id="IPR058913">
    <property type="entry name" value="Integrase_dom_put"/>
</dbReference>
<feature type="domain" description="Integrase core" evidence="1">
    <location>
        <begin position="2"/>
        <end position="49"/>
    </location>
</feature>
<organism evidence="2 3">
    <name type="scientific">Daphnia magna</name>
    <dbReference type="NCBI Taxonomy" id="35525"/>
    <lineage>
        <taxon>Eukaryota</taxon>
        <taxon>Metazoa</taxon>
        <taxon>Ecdysozoa</taxon>
        <taxon>Arthropoda</taxon>
        <taxon>Crustacea</taxon>
        <taxon>Branchiopoda</taxon>
        <taxon>Diplostraca</taxon>
        <taxon>Cladocera</taxon>
        <taxon>Anomopoda</taxon>
        <taxon>Daphniidae</taxon>
        <taxon>Daphnia</taxon>
    </lineage>
</organism>
<accession>A0A162D2C2</accession>
<feature type="non-terminal residue" evidence="2">
    <location>
        <position position="1"/>
    </location>
</feature>
<name>A0A162D2C2_9CRUS</name>
<dbReference type="AlphaFoldDB" id="A0A162D2C2"/>
<reference evidence="2 3" key="1">
    <citation type="submission" date="2016-03" db="EMBL/GenBank/DDBJ databases">
        <title>EvidentialGene: Evidence-directed Construction of Genes on Genomes.</title>
        <authorList>
            <person name="Gilbert D.G."/>
            <person name="Choi J.-H."/>
            <person name="Mockaitis K."/>
            <person name="Colbourne J."/>
            <person name="Pfrender M."/>
        </authorList>
    </citation>
    <scope>NUCLEOTIDE SEQUENCE [LARGE SCALE GENOMIC DNA]</scope>
    <source>
        <strain evidence="2 3">Xinb3</strain>
        <tissue evidence="2">Complete organism</tissue>
    </source>
</reference>